<keyword evidence="2" id="KW-0732">Signal</keyword>
<dbReference type="OrthoDB" id="4450625at2759"/>
<gene>
    <name evidence="3" type="ORF">DSM5745_01009</name>
</gene>
<evidence type="ECO:0000256" key="1">
    <source>
        <dbReference type="SAM" id="MobiDB-lite"/>
    </source>
</evidence>
<proteinExistence type="predicted"/>
<dbReference type="EMBL" id="PVWQ01000001">
    <property type="protein sequence ID" value="RDW93687.1"/>
    <property type="molecule type" value="Genomic_DNA"/>
</dbReference>
<organism evidence="3 4">
    <name type="scientific">Aspergillus mulundensis</name>
    <dbReference type="NCBI Taxonomy" id="1810919"/>
    <lineage>
        <taxon>Eukaryota</taxon>
        <taxon>Fungi</taxon>
        <taxon>Dikarya</taxon>
        <taxon>Ascomycota</taxon>
        <taxon>Pezizomycotina</taxon>
        <taxon>Eurotiomycetes</taxon>
        <taxon>Eurotiomycetidae</taxon>
        <taxon>Eurotiales</taxon>
        <taxon>Aspergillaceae</taxon>
        <taxon>Aspergillus</taxon>
        <taxon>Aspergillus subgen. Nidulantes</taxon>
    </lineage>
</organism>
<dbReference type="Proteomes" id="UP000256690">
    <property type="component" value="Unassembled WGS sequence"/>
</dbReference>
<feature type="chain" id="PRO_5017668998" evidence="2">
    <location>
        <begin position="21"/>
        <end position="313"/>
    </location>
</feature>
<dbReference type="GeneID" id="38111379"/>
<evidence type="ECO:0000313" key="4">
    <source>
        <dbReference type="Proteomes" id="UP000256690"/>
    </source>
</evidence>
<protein>
    <submittedName>
        <fullName evidence="3">Uncharacterized protein</fullName>
    </submittedName>
</protein>
<feature type="region of interest" description="Disordered" evidence="1">
    <location>
        <begin position="120"/>
        <end position="160"/>
    </location>
</feature>
<feature type="signal peptide" evidence="2">
    <location>
        <begin position="1"/>
        <end position="20"/>
    </location>
</feature>
<dbReference type="AlphaFoldDB" id="A0A3D8T545"/>
<dbReference type="RefSeq" id="XP_026608870.1">
    <property type="nucleotide sequence ID" value="XM_026743025.1"/>
</dbReference>
<feature type="compositionally biased region" description="Basic and acidic residues" evidence="1">
    <location>
        <begin position="141"/>
        <end position="156"/>
    </location>
</feature>
<sequence length="313" mass="35165">MKYVRFFLLSLVWLWGAALGLKESQPAETLYFYEAYLVEFQTKEPEDRIIAKRCTDEPKPCSFTKFVEHIVGEESFFALTDDQMRIIAEADGTDVTTTSRRLRETGFKVDYDLPALIEGIVPEDETPGGKTPGDETPGDETGNKKPGDKKPGDQKPKPKFSNVFKKINEAIGPHLNTGDFAAEKRRMADALKLIVEHRVADNMKFFLRNLKSKLSGVKLVITSRTTSDGFVYKAYDTKETAQKMRDEANKLNDGMQKTTALRRANGLSEEIKKAIEALRDANFETKDGGFKGHQAVITEAKKTQKLLQKPGQC</sequence>
<evidence type="ECO:0000256" key="2">
    <source>
        <dbReference type="SAM" id="SignalP"/>
    </source>
</evidence>
<accession>A0A3D8T545</accession>
<name>A0A3D8T545_9EURO</name>
<reference evidence="3 4" key="1">
    <citation type="journal article" date="2018" name="IMA Fungus">
        <title>IMA Genome-F 9: Draft genome sequence of Annulohypoxylon stygium, Aspergillus mulundensis, Berkeleyomyces basicola (syn. Thielaviopsis basicola), Ceratocystis smalleyi, two Cercospora beticola strains, Coleophoma cylindrospora, Fusarium fracticaudum, Phialophora cf. hyalina, and Morchella septimelata.</title>
        <authorList>
            <person name="Wingfield B.D."/>
            <person name="Bills G.F."/>
            <person name="Dong Y."/>
            <person name="Huang W."/>
            <person name="Nel W.J."/>
            <person name="Swalarsk-Parry B.S."/>
            <person name="Vaghefi N."/>
            <person name="Wilken P.M."/>
            <person name="An Z."/>
            <person name="de Beer Z.W."/>
            <person name="De Vos L."/>
            <person name="Chen L."/>
            <person name="Duong T.A."/>
            <person name="Gao Y."/>
            <person name="Hammerbacher A."/>
            <person name="Kikkert J.R."/>
            <person name="Li Y."/>
            <person name="Li H."/>
            <person name="Li K."/>
            <person name="Li Q."/>
            <person name="Liu X."/>
            <person name="Ma X."/>
            <person name="Naidoo K."/>
            <person name="Pethybridge S.J."/>
            <person name="Sun J."/>
            <person name="Steenkamp E.T."/>
            <person name="van der Nest M.A."/>
            <person name="van Wyk S."/>
            <person name="Wingfield M.J."/>
            <person name="Xiong C."/>
            <person name="Yue Q."/>
            <person name="Zhang X."/>
        </authorList>
    </citation>
    <scope>NUCLEOTIDE SEQUENCE [LARGE SCALE GENOMIC DNA]</scope>
    <source>
        <strain evidence="3 4">DSM 5745</strain>
    </source>
</reference>
<keyword evidence="4" id="KW-1185">Reference proteome</keyword>
<evidence type="ECO:0000313" key="3">
    <source>
        <dbReference type="EMBL" id="RDW93687.1"/>
    </source>
</evidence>
<comment type="caution">
    <text evidence="3">The sequence shown here is derived from an EMBL/GenBank/DDBJ whole genome shotgun (WGS) entry which is preliminary data.</text>
</comment>